<gene>
    <name evidence="1" type="ORF">DEM25_014130</name>
</gene>
<dbReference type="Proteomes" id="UP000246132">
    <property type="component" value="Unassembled WGS sequence"/>
</dbReference>
<proteinExistence type="predicted"/>
<dbReference type="AlphaFoldDB" id="A0A3A8AIU1"/>
<sequence length="131" mass="14156">MTVHEGRSFNNARIDLDGAAFRNCRFTGCEMVYSGGQPPEITGCHFDDCSWSFGGSAALTLGFLSAMHGGGFADLVERTFEMARQGRFADLPASAAGSATPAGSVEKSDAADRDHPLMFRIPRVLKRPLRR</sequence>
<evidence type="ECO:0000313" key="2">
    <source>
        <dbReference type="Proteomes" id="UP000246132"/>
    </source>
</evidence>
<accession>A0A3A8AIU1</accession>
<dbReference type="EMBL" id="QFWV02000008">
    <property type="protein sequence ID" value="RKF05733.1"/>
    <property type="molecule type" value="Genomic_DNA"/>
</dbReference>
<evidence type="ECO:0008006" key="3">
    <source>
        <dbReference type="Google" id="ProtNLM"/>
    </source>
</evidence>
<evidence type="ECO:0000313" key="1">
    <source>
        <dbReference type="EMBL" id="RKF05733.1"/>
    </source>
</evidence>
<dbReference type="RefSeq" id="WP_109766363.1">
    <property type="nucleotide sequence ID" value="NZ_QFWV02000008.1"/>
</dbReference>
<protein>
    <recommendedName>
        <fullName evidence="3">Pentapeptide repeat-containing protein</fullName>
    </recommendedName>
</protein>
<name>A0A3A8AIU1_9HYPH</name>
<organism evidence="1 2">
    <name type="scientific">Oceaniradius stylonematis</name>
    <dbReference type="NCBI Taxonomy" id="2184161"/>
    <lineage>
        <taxon>Bacteria</taxon>
        <taxon>Pseudomonadati</taxon>
        <taxon>Pseudomonadota</taxon>
        <taxon>Alphaproteobacteria</taxon>
        <taxon>Hyphomicrobiales</taxon>
        <taxon>Ahrensiaceae</taxon>
        <taxon>Oceaniradius</taxon>
    </lineage>
</organism>
<reference evidence="1 2" key="1">
    <citation type="journal article" date="2018" name="Int. J. Syst. Bacteriol.">
        <title>Oceaniradius stylonemae gen. nov., sp. nov., isolated from a red alga, Stylonema cornu-cervi.</title>
        <authorList>
            <person name="Jeong S."/>
        </authorList>
    </citation>
    <scope>NUCLEOTIDE SEQUENCE [LARGE SCALE GENOMIC DNA]</scope>
    <source>
        <strain evidence="1 2">StC1</strain>
    </source>
</reference>
<dbReference type="OrthoDB" id="2623511at2"/>
<comment type="caution">
    <text evidence="1">The sequence shown here is derived from an EMBL/GenBank/DDBJ whole genome shotgun (WGS) entry which is preliminary data.</text>
</comment>
<keyword evidence="2" id="KW-1185">Reference proteome</keyword>